<organism evidence="1 2">
    <name type="scientific">Tenggerimyces flavus</name>
    <dbReference type="NCBI Taxonomy" id="1708749"/>
    <lineage>
        <taxon>Bacteria</taxon>
        <taxon>Bacillati</taxon>
        <taxon>Actinomycetota</taxon>
        <taxon>Actinomycetes</taxon>
        <taxon>Propionibacteriales</taxon>
        <taxon>Nocardioidaceae</taxon>
        <taxon>Tenggerimyces</taxon>
    </lineage>
</organism>
<evidence type="ECO:0000313" key="1">
    <source>
        <dbReference type="EMBL" id="MFC3759777.1"/>
    </source>
</evidence>
<keyword evidence="2" id="KW-1185">Reference proteome</keyword>
<dbReference type="Proteomes" id="UP001595699">
    <property type="component" value="Unassembled WGS sequence"/>
</dbReference>
<proteinExistence type="predicted"/>
<dbReference type="RefSeq" id="WP_205120385.1">
    <property type="nucleotide sequence ID" value="NZ_JAFBCM010000001.1"/>
</dbReference>
<reference evidence="2" key="1">
    <citation type="journal article" date="2019" name="Int. J. Syst. Evol. Microbiol.">
        <title>The Global Catalogue of Microorganisms (GCM) 10K type strain sequencing project: providing services to taxonomists for standard genome sequencing and annotation.</title>
        <authorList>
            <consortium name="The Broad Institute Genomics Platform"/>
            <consortium name="The Broad Institute Genome Sequencing Center for Infectious Disease"/>
            <person name="Wu L."/>
            <person name="Ma J."/>
        </authorList>
    </citation>
    <scope>NUCLEOTIDE SEQUENCE [LARGE SCALE GENOMIC DNA]</scope>
    <source>
        <strain evidence="2">CGMCC 4.7241</strain>
    </source>
</reference>
<name>A0ABV7Y4Q5_9ACTN</name>
<sequence length="110" mass="11700">MRITQVPKEGWPDGDTVPLAVLPFEPAELADVSFTLELDGLGEFYYAVVEVRGYRFGLVRHLDSPRAGIGVYVVTASVPSLAEAVEVLADGLGIGTTDLTWVTPLLGSAP</sequence>
<gene>
    <name evidence="1" type="ORF">ACFOUW_02940</name>
</gene>
<dbReference type="EMBL" id="JBHRZH010000004">
    <property type="protein sequence ID" value="MFC3759777.1"/>
    <property type="molecule type" value="Genomic_DNA"/>
</dbReference>
<comment type="caution">
    <text evidence="1">The sequence shown here is derived from an EMBL/GenBank/DDBJ whole genome shotgun (WGS) entry which is preliminary data.</text>
</comment>
<accession>A0ABV7Y4Q5</accession>
<protein>
    <submittedName>
        <fullName evidence="1">Uncharacterized protein</fullName>
    </submittedName>
</protein>
<evidence type="ECO:0000313" key="2">
    <source>
        <dbReference type="Proteomes" id="UP001595699"/>
    </source>
</evidence>